<keyword evidence="1" id="KW-0472">Membrane</keyword>
<dbReference type="InterPro" id="IPR025917">
    <property type="entry name" value="YuiB"/>
</dbReference>
<accession>A0A1U9KBV0</accession>
<dbReference type="AlphaFoldDB" id="A0A1U9KBV0"/>
<feature type="transmembrane region" description="Helical" evidence="1">
    <location>
        <begin position="35"/>
        <end position="51"/>
    </location>
</feature>
<dbReference type="Proteomes" id="UP000188603">
    <property type="component" value="Chromosome"/>
</dbReference>
<organism evidence="2 3">
    <name type="scientific">Novibacillus thermophilus</name>
    <dbReference type="NCBI Taxonomy" id="1471761"/>
    <lineage>
        <taxon>Bacteria</taxon>
        <taxon>Bacillati</taxon>
        <taxon>Bacillota</taxon>
        <taxon>Bacilli</taxon>
        <taxon>Bacillales</taxon>
        <taxon>Thermoactinomycetaceae</taxon>
        <taxon>Novibacillus</taxon>
    </lineage>
</organism>
<protein>
    <submittedName>
        <fullName evidence="2">Uncharacterized protein</fullName>
    </submittedName>
</protein>
<dbReference type="RefSeq" id="WP_077721314.1">
    <property type="nucleotide sequence ID" value="NZ_CP019699.1"/>
</dbReference>
<keyword evidence="1" id="KW-1133">Transmembrane helix</keyword>
<reference evidence="2 3" key="1">
    <citation type="journal article" date="2015" name="Int. J. Syst. Evol. Microbiol.">
        <title>Novibacillus thermophilus gen. nov., sp. nov., a Gram-staining-negative and moderately thermophilic member of the family Thermoactinomycetaceae.</title>
        <authorList>
            <person name="Yang G."/>
            <person name="Chen J."/>
            <person name="Zhou S."/>
        </authorList>
    </citation>
    <scope>NUCLEOTIDE SEQUENCE [LARGE SCALE GENOMIC DNA]</scope>
    <source>
        <strain evidence="2 3">SG-1</strain>
    </source>
</reference>
<sequence length="85" mass="9509">MNIYQFIVSIPLFLVLAFGLGFIINMIVKTTWAPSYVYILLVAFFVYRSGGMNGLDAVILLTGLVGVILSGIVIRTLRKKGYRMF</sequence>
<dbReference type="Pfam" id="PF14068">
    <property type="entry name" value="YuiB"/>
    <property type="match status" value="2"/>
</dbReference>
<dbReference type="EMBL" id="CP019699">
    <property type="protein sequence ID" value="AQS57473.1"/>
    <property type="molecule type" value="Genomic_DNA"/>
</dbReference>
<dbReference type="OrthoDB" id="2382309at2"/>
<dbReference type="KEGG" id="ntr:B0W44_09055"/>
<keyword evidence="1" id="KW-0812">Transmembrane</keyword>
<keyword evidence="3" id="KW-1185">Reference proteome</keyword>
<proteinExistence type="predicted"/>
<feature type="transmembrane region" description="Helical" evidence="1">
    <location>
        <begin position="6"/>
        <end position="28"/>
    </location>
</feature>
<feature type="transmembrane region" description="Helical" evidence="1">
    <location>
        <begin position="57"/>
        <end position="77"/>
    </location>
</feature>
<name>A0A1U9KBV0_9BACL</name>
<dbReference type="STRING" id="1471761.B0W44_09055"/>
<evidence type="ECO:0000313" key="3">
    <source>
        <dbReference type="Proteomes" id="UP000188603"/>
    </source>
</evidence>
<evidence type="ECO:0000256" key="1">
    <source>
        <dbReference type="SAM" id="Phobius"/>
    </source>
</evidence>
<gene>
    <name evidence="2" type="ORF">B0W44_09055</name>
</gene>
<evidence type="ECO:0000313" key="2">
    <source>
        <dbReference type="EMBL" id="AQS57473.1"/>
    </source>
</evidence>